<dbReference type="Gene3D" id="4.10.240.10">
    <property type="entry name" value="Zn(2)-C6 fungal-type DNA-binding domain"/>
    <property type="match status" value="1"/>
</dbReference>
<organism evidence="5 6">
    <name type="scientific">Candida viswanathii</name>
    <dbReference type="NCBI Taxonomy" id="5486"/>
    <lineage>
        <taxon>Eukaryota</taxon>
        <taxon>Fungi</taxon>
        <taxon>Dikarya</taxon>
        <taxon>Ascomycota</taxon>
        <taxon>Saccharomycotina</taxon>
        <taxon>Pichiomycetes</taxon>
        <taxon>Debaryomycetaceae</taxon>
        <taxon>Candida/Lodderomyces clade</taxon>
        <taxon>Candida</taxon>
    </lineage>
</organism>
<dbReference type="GO" id="GO:0005634">
    <property type="term" value="C:nucleus"/>
    <property type="evidence" value="ECO:0007669"/>
    <property type="project" value="UniProtKB-SubCell"/>
</dbReference>
<reference evidence="5 6" key="1">
    <citation type="submission" date="2018-06" db="EMBL/GenBank/DDBJ databases">
        <title>Whole genome sequencing of Candida tropicalis (genome annotated by CSBL at Korea University).</title>
        <authorList>
            <person name="Ahn J."/>
        </authorList>
    </citation>
    <scope>NUCLEOTIDE SEQUENCE [LARGE SCALE GENOMIC DNA]</scope>
    <source>
        <strain evidence="5 6">ATCC 20962</strain>
    </source>
</reference>
<name>A0A367XQT7_9ASCO</name>
<dbReference type="SMART" id="SM00066">
    <property type="entry name" value="GAL4"/>
    <property type="match status" value="1"/>
</dbReference>
<dbReference type="CDD" id="cd00067">
    <property type="entry name" value="GAL4"/>
    <property type="match status" value="1"/>
</dbReference>
<evidence type="ECO:0000259" key="4">
    <source>
        <dbReference type="PROSITE" id="PS50048"/>
    </source>
</evidence>
<keyword evidence="6" id="KW-1185">Reference proteome</keyword>
<dbReference type="InterPro" id="IPR021858">
    <property type="entry name" value="Fun_TF"/>
</dbReference>
<evidence type="ECO:0000256" key="3">
    <source>
        <dbReference type="SAM" id="MobiDB-lite"/>
    </source>
</evidence>
<dbReference type="AlphaFoldDB" id="A0A367XQT7"/>
<evidence type="ECO:0000313" key="5">
    <source>
        <dbReference type="EMBL" id="RCK55977.1"/>
    </source>
</evidence>
<dbReference type="GO" id="GO:0000981">
    <property type="term" value="F:DNA-binding transcription factor activity, RNA polymerase II-specific"/>
    <property type="evidence" value="ECO:0007669"/>
    <property type="project" value="InterPro"/>
</dbReference>
<dbReference type="SUPFAM" id="SSF57701">
    <property type="entry name" value="Zn2/Cys6 DNA-binding domain"/>
    <property type="match status" value="1"/>
</dbReference>
<dbReference type="EMBL" id="QLNQ01000029">
    <property type="protein sequence ID" value="RCK55977.1"/>
    <property type="molecule type" value="Genomic_DNA"/>
</dbReference>
<dbReference type="PANTHER" id="PTHR37534">
    <property type="entry name" value="TRANSCRIPTIONAL ACTIVATOR PROTEIN UGA3"/>
    <property type="match status" value="1"/>
</dbReference>
<dbReference type="InterPro" id="IPR036864">
    <property type="entry name" value="Zn2-C6_fun-type_DNA-bd_sf"/>
</dbReference>
<dbReference type="Pfam" id="PF00172">
    <property type="entry name" value="Zn_clus"/>
    <property type="match status" value="1"/>
</dbReference>
<sequence>MGNKITRVRTGCWTCKKRHRKCDEAKPACNNCVRSNRHCEGYEMRLSFEIVLGSASDPKTTGKSKRRVVQNGDAGGKRPRTSTEKTFVFENVKQSTPSQAPPTPSSTSNNAWFEDLETLFTSTVDFGKLAATTPTTTTNNSLITNLFNLESHYDEFVDPSPENKTQWESKKRTLSAASTPTPGLPQLEDTLPVLSHEEENILLKHFFKRLLPLLDGHPSLPWPDLALKYCDFNVARSCFISLACMHMYECREGGAEYYETGIRHINSTMSHLIAYIDETISKIKHDGGGSSHGLSREEETGKTHASSFVILVLINVGILFLVLEKGKSAMARYFFEVFGTICQDRGFFEAVLVPNDKKRSLCVALSWYDTVAAVVSPDCRLPCSMPEWYGDVRSSISTAKIMGCPGEVFVAMSDVCLLRHEKRNGADLTTPSYTKRYEDIKNRLVNYRDYVRYSSEPGEEPYVNRMKCACCWALAVLVTLNRVMDHRELNGKATSEFISTYGTMNSKSPLVTQMVWPVYAIACECRTDDERTALLIYMETLYETAQMGTLYSLKEVVLKVWERGITQEEYLREWLDDGIDYLPV</sequence>
<evidence type="ECO:0000313" key="6">
    <source>
        <dbReference type="Proteomes" id="UP000253472"/>
    </source>
</evidence>
<dbReference type="Pfam" id="PF11951">
    <property type="entry name" value="Fungal_trans_2"/>
    <property type="match status" value="1"/>
</dbReference>
<proteinExistence type="predicted"/>
<comment type="caution">
    <text evidence="5">The sequence shown here is derived from an EMBL/GenBank/DDBJ whole genome shotgun (WGS) entry which is preliminary data.</text>
</comment>
<keyword evidence="2" id="KW-0539">Nucleus</keyword>
<accession>A0A367XQT7</accession>
<feature type="region of interest" description="Disordered" evidence="3">
    <location>
        <begin position="55"/>
        <end position="83"/>
    </location>
</feature>
<evidence type="ECO:0000256" key="1">
    <source>
        <dbReference type="ARBA" id="ARBA00004123"/>
    </source>
</evidence>
<feature type="region of interest" description="Disordered" evidence="3">
    <location>
        <begin position="158"/>
        <end position="182"/>
    </location>
</feature>
<protein>
    <recommendedName>
        <fullName evidence="4">Zn(2)-C6 fungal-type domain-containing protein</fullName>
    </recommendedName>
</protein>
<dbReference type="InterPro" id="IPR001138">
    <property type="entry name" value="Zn2Cys6_DnaBD"/>
</dbReference>
<feature type="domain" description="Zn(2)-C6 fungal-type" evidence="4">
    <location>
        <begin position="11"/>
        <end position="39"/>
    </location>
</feature>
<gene>
    <name evidence="5" type="ORF">Cantr_05808</name>
</gene>
<dbReference type="Proteomes" id="UP000253472">
    <property type="component" value="Unassembled WGS sequence"/>
</dbReference>
<dbReference type="PROSITE" id="PS50048">
    <property type="entry name" value="ZN2_CY6_FUNGAL_2"/>
    <property type="match status" value="1"/>
</dbReference>
<dbReference type="OrthoDB" id="3598904at2759"/>
<dbReference type="PANTHER" id="PTHR37534:SF46">
    <property type="entry name" value="ZN(II)2CYS6 TRANSCRIPTION FACTOR (EUROFUNG)"/>
    <property type="match status" value="1"/>
</dbReference>
<comment type="subcellular location">
    <subcellularLocation>
        <location evidence="1">Nucleus</location>
    </subcellularLocation>
</comment>
<dbReference type="PROSITE" id="PS00463">
    <property type="entry name" value="ZN2_CY6_FUNGAL_1"/>
    <property type="match status" value="1"/>
</dbReference>
<evidence type="ECO:0000256" key="2">
    <source>
        <dbReference type="ARBA" id="ARBA00023242"/>
    </source>
</evidence>
<dbReference type="GO" id="GO:0008270">
    <property type="term" value="F:zinc ion binding"/>
    <property type="evidence" value="ECO:0007669"/>
    <property type="project" value="InterPro"/>
</dbReference>